<evidence type="ECO:0000256" key="1">
    <source>
        <dbReference type="PIRSR" id="PIRSR037031-50"/>
    </source>
</evidence>
<evidence type="ECO:0000313" key="5">
    <source>
        <dbReference type="Proteomes" id="UP001149314"/>
    </source>
</evidence>
<dbReference type="PANTHER" id="PTHR36450">
    <property type="entry name" value="THIOREDOXIN"/>
    <property type="match status" value="1"/>
</dbReference>
<feature type="non-terminal residue" evidence="4">
    <location>
        <position position="1"/>
    </location>
</feature>
<gene>
    <name evidence="4" type="ORF">OEZ79_27240</name>
</gene>
<proteinExistence type="predicted"/>
<dbReference type="AlphaFoldDB" id="A0A9X4BGA5"/>
<evidence type="ECO:0000259" key="3">
    <source>
        <dbReference type="Pfam" id="PF13192"/>
    </source>
</evidence>
<keyword evidence="2" id="KW-0676">Redox-active center</keyword>
<comment type="caution">
    <text evidence="4">The sequence shown here is derived from an EMBL/GenBank/DDBJ whole genome shotgun (WGS) entry which is preliminary data.</text>
</comment>
<dbReference type="PIRSF" id="PIRSF037031">
    <property type="entry name" value="Redox_disulphide_2"/>
    <property type="match status" value="1"/>
</dbReference>
<sequence>DGHAQRLSLWATDVRTTMKLTVYGSGCAKCQQLTANAEAAARRLGLDFEVEKVTDVNAIIDAGVMRTPALAIDEEIVVEGKVPSSDELQQLLG</sequence>
<feature type="domain" description="Thioredoxin-like fold" evidence="3">
    <location>
        <begin position="18"/>
        <end position="92"/>
    </location>
</feature>
<feature type="disulfide bond" description="Redox-active" evidence="2">
    <location>
        <begin position="27"/>
        <end position="30"/>
    </location>
</feature>
<dbReference type="Gene3D" id="3.40.30.10">
    <property type="entry name" value="Glutaredoxin"/>
    <property type="match status" value="1"/>
</dbReference>
<accession>A0A9X4BGA5</accession>
<dbReference type="SUPFAM" id="SSF52833">
    <property type="entry name" value="Thioredoxin-like"/>
    <property type="match status" value="1"/>
</dbReference>
<dbReference type="EMBL" id="JAOURS010000412">
    <property type="protein sequence ID" value="MDC6641859.1"/>
    <property type="molecule type" value="Genomic_DNA"/>
</dbReference>
<dbReference type="Proteomes" id="UP001149314">
    <property type="component" value="Unassembled WGS sequence"/>
</dbReference>
<feature type="active site" description="Nucleophile" evidence="1">
    <location>
        <position position="27"/>
    </location>
</feature>
<dbReference type="NCBIfam" id="TIGR00412">
    <property type="entry name" value="redox_disulf_2"/>
    <property type="match status" value="1"/>
</dbReference>
<dbReference type="InterPro" id="IPR005243">
    <property type="entry name" value="THIRX-like_proc"/>
</dbReference>
<reference evidence="4" key="1">
    <citation type="journal article" date="2023" name="Genes Genomics">
        <title>Genomic insights of Leclercia adecarboxylata strains linked to an outbreak in public hospitals in Mexico.</title>
        <authorList>
            <person name="Barrios-Villa E."/>
            <person name="Pacheco-Flores B."/>
            <person name="Lozano-Zarain P."/>
            <person name="Del Campo-Ortega R."/>
            <person name="de Jesus Ascencio-Montiel I."/>
            <person name="Gonzalez-Leon M."/>
            <person name="Camorlinga-Ponce M."/>
            <person name="Gaytan Cervantes F.J."/>
            <person name="Gonzalez Torres C."/>
            <person name="Aguilar E."/>
            <person name="Gonzalez Ibarra J."/>
            <person name="Torres Lopez F.J."/>
            <person name="Rosas-Vargas H."/>
            <person name="Gonzalez-Bonilla C.R."/>
            <person name="Del Carmen Rocha-Gracia R."/>
        </authorList>
    </citation>
    <scope>NUCLEOTIDE SEQUENCE</scope>
    <source>
        <strain evidence="4">Lac40</strain>
    </source>
</reference>
<evidence type="ECO:0000313" key="4">
    <source>
        <dbReference type="EMBL" id="MDC6641859.1"/>
    </source>
</evidence>
<dbReference type="RefSeq" id="WP_272733786.1">
    <property type="nucleotide sequence ID" value="NZ_JAOURS010000412.1"/>
</dbReference>
<dbReference type="InterPro" id="IPR036249">
    <property type="entry name" value="Thioredoxin-like_sf"/>
</dbReference>
<feature type="active site" description="Nucleophile" evidence="1">
    <location>
        <position position="30"/>
    </location>
</feature>
<dbReference type="Pfam" id="PF13192">
    <property type="entry name" value="Thioredoxin_3"/>
    <property type="match status" value="1"/>
</dbReference>
<evidence type="ECO:0000256" key="2">
    <source>
        <dbReference type="PIRSR" id="PIRSR037031-51"/>
    </source>
</evidence>
<dbReference type="InterPro" id="IPR012336">
    <property type="entry name" value="Thioredoxin-like_fold"/>
</dbReference>
<organism evidence="4 5">
    <name type="scientific">Leclercia adecarboxylata</name>
    <dbReference type="NCBI Taxonomy" id="83655"/>
    <lineage>
        <taxon>Bacteria</taxon>
        <taxon>Pseudomonadati</taxon>
        <taxon>Pseudomonadota</taxon>
        <taxon>Gammaproteobacteria</taxon>
        <taxon>Enterobacterales</taxon>
        <taxon>Enterobacteriaceae</taxon>
        <taxon>Leclercia</taxon>
    </lineage>
</organism>
<protein>
    <submittedName>
        <fullName evidence="4">Thioredoxin family protein</fullName>
    </submittedName>
</protein>
<name>A0A9X4BGA5_9ENTR</name>
<dbReference type="PANTHER" id="PTHR36450:SF1">
    <property type="entry name" value="THIOREDOXIN"/>
    <property type="match status" value="1"/>
</dbReference>
<keyword evidence="2" id="KW-1015">Disulfide bond</keyword>